<dbReference type="OrthoDB" id="3182027at2"/>
<dbReference type="Gene3D" id="3.30.70.100">
    <property type="match status" value="1"/>
</dbReference>
<reference evidence="10" key="1">
    <citation type="submission" date="2016-10" db="EMBL/GenBank/DDBJ databases">
        <authorList>
            <person name="Varghese N."/>
            <person name="Submissions S."/>
        </authorList>
    </citation>
    <scope>NUCLEOTIDE SEQUENCE [LARGE SCALE GENOMIC DNA]</scope>
    <source>
        <strain evidence="10">DSM 45722</strain>
    </source>
</reference>
<dbReference type="Proteomes" id="UP000198981">
    <property type="component" value="Unassembled WGS sequence"/>
</dbReference>
<evidence type="ECO:0000256" key="6">
    <source>
        <dbReference type="RuleBase" id="RU004168"/>
    </source>
</evidence>
<sequence length="89" mass="9156">MTRRVVALVSGDVQGVGYRWFVRGQAGDRGLAGSATNLPDGRVEVVLEGPDDDVHAVLEALTGPSAPGAPRDVVLTDHDPTGSTGFTTA</sequence>
<dbReference type="InterPro" id="IPR020456">
    <property type="entry name" value="Acylphosphatase"/>
</dbReference>
<organism evidence="9 10">
    <name type="scientific">Klenkia marina</name>
    <dbReference type="NCBI Taxonomy" id="1960309"/>
    <lineage>
        <taxon>Bacteria</taxon>
        <taxon>Bacillati</taxon>
        <taxon>Actinomycetota</taxon>
        <taxon>Actinomycetes</taxon>
        <taxon>Geodermatophilales</taxon>
        <taxon>Geodermatophilaceae</taxon>
        <taxon>Klenkia</taxon>
    </lineage>
</organism>
<evidence type="ECO:0000313" key="9">
    <source>
        <dbReference type="EMBL" id="SCX53046.1"/>
    </source>
</evidence>
<dbReference type="Pfam" id="PF00708">
    <property type="entry name" value="Acylphosphatase"/>
    <property type="match status" value="1"/>
</dbReference>
<dbReference type="InterPro" id="IPR036046">
    <property type="entry name" value="Acylphosphatase-like_dom_sf"/>
</dbReference>
<accession>A0A1G4YHT8</accession>
<dbReference type="EMBL" id="FMUH01000004">
    <property type="protein sequence ID" value="SCX53046.1"/>
    <property type="molecule type" value="Genomic_DNA"/>
</dbReference>
<keyword evidence="10" id="KW-1185">Reference proteome</keyword>
<dbReference type="GO" id="GO:0003998">
    <property type="term" value="F:acylphosphatase activity"/>
    <property type="evidence" value="ECO:0007669"/>
    <property type="project" value="UniProtKB-EC"/>
</dbReference>
<protein>
    <recommendedName>
        <fullName evidence="3 5">acylphosphatase</fullName>
        <ecNumber evidence="2 5">3.6.1.7</ecNumber>
    </recommendedName>
</protein>
<comment type="catalytic activity">
    <reaction evidence="4 5">
        <text>an acyl phosphate + H2O = a carboxylate + phosphate + H(+)</text>
        <dbReference type="Rhea" id="RHEA:14965"/>
        <dbReference type="ChEBI" id="CHEBI:15377"/>
        <dbReference type="ChEBI" id="CHEBI:15378"/>
        <dbReference type="ChEBI" id="CHEBI:29067"/>
        <dbReference type="ChEBI" id="CHEBI:43474"/>
        <dbReference type="ChEBI" id="CHEBI:59918"/>
        <dbReference type="EC" id="3.6.1.7"/>
    </reaction>
</comment>
<proteinExistence type="inferred from homology"/>
<dbReference type="AlphaFoldDB" id="A0A1G4YHT8"/>
<dbReference type="SUPFAM" id="SSF54975">
    <property type="entry name" value="Acylphosphatase/BLUF domain-like"/>
    <property type="match status" value="1"/>
</dbReference>
<dbReference type="RefSeq" id="WP_133379170.1">
    <property type="nucleotide sequence ID" value="NZ_FMUH01000004.1"/>
</dbReference>
<evidence type="ECO:0000256" key="4">
    <source>
        <dbReference type="ARBA" id="ARBA00047645"/>
    </source>
</evidence>
<evidence type="ECO:0000256" key="3">
    <source>
        <dbReference type="ARBA" id="ARBA00015991"/>
    </source>
</evidence>
<evidence type="ECO:0000256" key="5">
    <source>
        <dbReference type="PROSITE-ProRule" id="PRU00520"/>
    </source>
</evidence>
<dbReference type="EC" id="3.6.1.7" evidence="2 5"/>
<dbReference type="STRING" id="1960309.SAMN03159343_2906"/>
<feature type="active site" evidence="5">
    <location>
        <position position="37"/>
    </location>
</feature>
<dbReference type="PROSITE" id="PS51160">
    <property type="entry name" value="ACYLPHOSPHATASE_3"/>
    <property type="match status" value="1"/>
</dbReference>
<comment type="similarity">
    <text evidence="1 6">Belongs to the acylphosphatase family.</text>
</comment>
<feature type="active site" evidence="5">
    <location>
        <position position="19"/>
    </location>
</feature>
<dbReference type="InterPro" id="IPR001792">
    <property type="entry name" value="Acylphosphatase-like_dom"/>
</dbReference>
<evidence type="ECO:0000313" key="10">
    <source>
        <dbReference type="Proteomes" id="UP000198981"/>
    </source>
</evidence>
<feature type="region of interest" description="Disordered" evidence="7">
    <location>
        <begin position="62"/>
        <end position="89"/>
    </location>
</feature>
<feature type="domain" description="Acylphosphatase-like" evidence="8">
    <location>
        <begin position="4"/>
        <end position="89"/>
    </location>
</feature>
<evidence type="ECO:0000259" key="8">
    <source>
        <dbReference type="PROSITE" id="PS51160"/>
    </source>
</evidence>
<evidence type="ECO:0000256" key="7">
    <source>
        <dbReference type="SAM" id="MobiDB-lite"/>
    </source>
</evidence>
<name>A0A1G4YHT8_9ACTN</name>
<dbReference type="PANTHER" id="PTHR47268">
    <property type="entry name" value="ACYLPHOSPHATASE"/>
    <property type="match status" value="1"/>
</dbReference>
<keyword evidence="5" id="KW-0378">Hydrolase</keyword>
<gene>
    <name evidence="9" type="ORF">SAMN03159343_2906</name>
</gene>
<evidence type="ECO:0000256" key="1">
    <source>
        <dbReference type="ARBA" id="ARBA00005614"/>
    </source>
</evidence>
<evidence type="ECO:0000256" key="2">
    <source>
        <dbReference type="ARBA" id="ARBA00012150"/>
    </source>
</evidence>
<dbReference type="PANTHER" id="PTHR47268:SF4">
    <property type="entry name" value="ACYLPHOSPHATASE"/>
    <property type="match status" value="1"/>
</dbReference>